<keyword evidence="6" id="KW-0472">Membrane</keyword>
<keyword evidence="10" id="KW-1185">Reference proteome</keyword>
<dbReference type="SMART" id="SM00283">
    <property type="entry name" value="MA"/>
    <property type="match status" value="1"/>
</dbReference>
<dbReference type="Pfam" id="PF00015">
    <property type="entry name" value="MCPsignal"/>
    <property type="match status" value="1"/>
</dbReference>
<proteinExistence type="inferred from homology"/>
<feature type="transmembrane region" description="Helical" evidence="6">
    <location>
        <begin position="183"/>
        <end position="205"/>
    </location>
</feature>
<feature type="region of interest" description="Disordered" evidence="5">
    <location>
        <begin position="620"/>
        <end position="661"/>
    </location>
</feature>
<dbReference type="PROSITE" id="PS50111">
    <property type="entry name" value="CHEMOTAXIS_TRANSDUC_2"/>
    <property type="match status" value="1"/>
</dbReference>
<feature type="region of interest" description="Disordered" evidence="5">
    <location>
        <begin position="396"/>
        <end position="419"/>
    </location>
</feature>
<feature type="coiled-coil region" evidence="4">
    <location>
        <begin position="567"/>
        <end position="605"/>
    </location>
</feature>
<dbReference type="SUPFAM" id="SSF158472">
    <property type="entry name" value="HAMP domain-like"/>
    <property type="match status" value="1"/>
</dbReference>
<sequence length="661" mass="70219">MRLTLKLALAFGACTALIVILGVANIYSMRAMSLNINEVATNWLPSVKILGEINARLNDVRRVQLLAGIAETQELRQQQEERVKGSLEKLDAARAVYEKLISSDEERKIYDDFKKYFTEYLALQKTVAELNKAGRNEDALKMQSTGMRASFNGALDAVNRAIAINDKGSAAEAASGITAYERAWLTSVIMLAVSFVVAMALGYFIPRSITVPLSKSVAFADKLSLGDLSAKLDIDLKNEIGALANSLRGVAEAERGVADMASRVASGDLTVNVEPRSPADTLLLSFKALVEAEKGVAELARKLSVGDLGVDVRPRSDHDDLMRSIAALVEAEKGITALSAKLSQGDLRVDVKPRSAEDELLNAFATMVSRITGVVVEVQAGAQNVASGSEELSSAAQSLSQATTEQAAALEESSASMEEMSSSISQNADNARQTEAIAAKAAQDAKESGGAMSQTVTAMKDIARKISIIEEIARQTDLLALNAAIEAARAGEHGKGFAVVAAEVRKLAERSQQAAAEINTLSGSSTAVTESTGELLNRLVPDIQKTAELVQEISAASAEQNSGATQVNKALQQLDQVVQQNASAAEEMASTAEELSGQAEQLQSVIAFFQVDEDVSGTRRMLPQARSAKPQRAAGSAPKKKGQGVALAMGDDLDNKDFERF</sequence>
<keyword evidence="6" id="KW-0812">Transmembrane</keyword>
<accession>A0A6V8LLN0</accession>
<keyword evidence="1" id="KW-0145">Chemotaxis</keyword>
<feature type="domain" description="HAMP" evidence="8">
    <location>
        <begin position="207"/>
        <end position="259"/>
    </location>
</feature>
<dbReference type="InterPro" id="IPR003660">
    <property type="entry name" value="HAMP_dom"/>
</dbReference>
<dbReference type="GO" id="GO:0005886">
    <property type="term" value="C:plasma membrane"/>
    <property type="evidence" value="ECO:0007669"/>
    <property type="project" value="TreeGrafter"/>
</dbReference>
<evidence type="ECO:0000259" key="8">
    <source>
        <dbReference type="PROSITE" id="PS50885"/>
    </source>
</evidence>
<evidence type="ECO:0000256" key="5">
    <source>
        <dbReference type="SAM" id="MobiDB-lite"/>
    </source>
</evidence>
<dbReference type="Pfam" id="PF00672">
    <property type="entry name" value="HAMP"/>
    <property type="match status" value="1"/>
</dbReference>
<evidence type="ECO:0000313" key="10">
    <source>
        <dbReference type="Proteomes" id="UP000494245"/>
    </source>
</evidence>
<evidence type="ECO:0000256" key="4">
    <source>
        <dbReference type="SAM" id="Coils"/>
    </source>
</evidence>
<evidence type="ECO:0000313" key="9">
    <source>
        <dbReference type="EMBL" id="GFK93593.1"/>
    </source>
</evidence>
<keyword evidence="3" id="KW-0807">Transducer</keyword>
<keyword evidence="6" id="KW-1133">Transmembrane helix</keyword>
<dbReference type="RefSeq" id="WP_235956863.1">
    <property type="nucleotide sequence ID" value="NZ_BLTE01000005.1"/>
</dbReference>
<dbReference type="Gene3D" id="1.10.287.950">
    <property type="entry name" value="Methyl-accepting chemotaxis protein"/>
    <property type="match status" value="1"/>
</dbReference>
<comment type="caution">
    <text evidence="9">The sequence shown here is derived from an EMBL/GenBank/DDBJ whole genome shotgun (WGS) entry which is preliminary data.</text>
</comment>
<dbReference type="PANTHER" id="PTHR43531:SF11">
    <property type="entry name" value="METHYL-ACCEPTING CHEMOTAXIS PROTEIN 3"/>
    <property type="match status" value="1"/>
</dbReference>
<dbReference type="PROSITE" id="PS50885">
    <property type="entry name" value="HAMP"/>
    <property type="match status" value="1"/>
</dbReference>
<dbReference type="PANTHER" id="PTHR43531">
    <property type="entry name" value="PROTEIN ICFG"/>
    <property type="match status" value="1"/>
</dbReference>
<dbReference type="SMART" id="SM00304">
    <property type="entry name" value="HAMP"/>
    <property type="match status" value="2"/>
</dbReference>
<reference evidence="9 10" key="1">
    <citation type="submission" date="2020-04" db="EMBL/GenBank/DDBJ databases">
        <authorList>
            <consortium name="Desulfovibrio sp. FSS-1 genome sequencing consortium"/>
            <person name="Shimoshige H."/>
            <person name="Kobayashi H."/>
            <person name="Maekawa T."/>
        </authorList>
    </citation>
    <scope>NUCLEOTIDE SEQUENCE [LARGE SCALE GENOMIC DNA]</scope>
    <source>
        <strain evidence="9 10">SIID29052-01</strain>
    </source>
</reference>
<evidence type="ECO:0000256" key="1">
    <source>
        <dbReference type="ARBA" id="ARBA00022500"/>
    </source>
</evidence>
<dbReference type="GO" id="GO:0006935">
    <property type="term" value="P:chemotaxis"/>
    <property type="evidence" value="ECO:0007669"/>
    <property type="project" value="UniProtKB-KW"/>
</dbReference>
<dbReference type="Pfam" id="PF12729">
    <property type="entry name" value="4HB_MCP_1"/>
    <property type="match status" value="1"/>
</dbReference>
<feature type="transmembrane region" description="Helical" evidence="6">
    <location>
        <begin position="6"/>
        <end position="27"/>
    </location>
</feature>
<dbReference type="InterPro" id="IPR047347">
    <property type="entry name" value="YvaQ-like_sensor"/>
</dbReference>
<dbReference type="AlphaFoldDB" id="A0A6V8LLN0"/>
<dbReference type="CDD" id="cd19411">
    <property type="entry name" value="MCP2201-like_sensor"/>
    <property type="match status" value="1"/>
</dbReference>
<evidence type="ECO:0000259" key="7">
    <source>
        <dbReference type="PROSITE" id="PS50111"/>
    </source>
</evidence>
<evidence type="ECO:0000256" key="6">
    <source>
        <dbReference type="SAM" id="Phobius"/>
    </source>
</evidence>
<dbReference type="InterPro" id="IPR004089">
    <property type="entry name" value="MCPsignal_dom"/>
</dbReference>
<dbReference type="SUPFAM" id="SSF58104">
    <property type="entry name" value="Methyl-accepting chemotaxis protein (MCP) signaling domain"/>
    <property type="match status" value="1"/>
</dbReference>
<keyword evidence="4" id="KW-0175">Coiled coil</keyword>
<feature type="domain" description="Methyl-accepting transducer" evidence="7">
    <location>
        <begin position="381"/>
        <end position="596"/>
    </location>
</feature>
<dbReference type="InterPro" id="IPR051310">
    <property type="entry name" value="MCP_chemotaxis"/>
</dbReference>
<name>A0A6V8LLN0_9BACT</name>
<organism evidence="9 10">
    <name type="scientific">Fundidesulfovibrio magnetotacticus</name>
    <dbReference type="NCBI Taxonomy" id="2730080"/>
    <lineage>
        <taxon>Bacteria</taxon>
        <taxon>Pseudomonadati</taxon>
        <taxon>Thermodesulfobacteriota</taxon>
        <taxon>Desulfovibrionia</taxon>
        <taxon>Desulfovibrionales</taxon>
        <taxon>Desulfovibrionaceae</taxon>
        <taxon>Fundidesulfovibrio</taxon>
    </lineage>
</organism>
<protein>
    <submittedName>
        <fullName evidence="9">Methyl-accepting chemotaxis protein IV</fullName>
    </submittedName>
</protein>
<dbReference type="GO" id="GO:0004888">
    <property type="term" value="F:transmembrane signaling receptor activity"/>
    <property type="evidence" value="ECO:0007669"/>
    <property type="project" value="TreeGrafter"/>
</dbReference>
<dbReference type="EMBL" id="BLTE01000005">
    <property type="protein sequence ID" value="GFK93593.1"/>
    <property type="molecule type" value="Genomic_DNA"/>
</dbReference>
<reference evidence="9 10" key="2">
    <citation type="submission" date="2020-05" db="EMBL/GenBank/DDBJ databases">
        <title>Draft genome sequence of Desulfovibrio sp. strainFSS-1.</title>
        <authorList>
            <person name="Shimoshige H."/>
            <person name="Kobayashi H."/>
            <person name="Maekawa T."/>
        </authorList>
    </citation>
    <scope>NUCLEOTIDE SEQUENCE [LARGE SCALE GENOMIC DNA]</scope>
    <source>
        <strain evidence="9 10">SIID29052-01</strain>
    </source>
</reference>
<evidence type="ECO:0000256" key="2">
    <source>
        <dbReference type="ARBA" id="ARBA00029447"/>
    </source>
</evidence>
<evidence type="ECO:0000256" key="3">
    <source>
        <dbReference type="PROSITE-ProRule" id="PRU00284"/>
    </source>
</evidence>
<dbReference type="Proteomes" id="UP000494245">
    <property type="component" value="Unassembled WGS sequence"/>
</dbReference>
<dbReference type="CDD" id="cd06225">
    <property type="entry name" value="HAMP"/>
    <property type="match status" value="1"/>
</dbReference>
<dbReference type="GO" id="GO:0007165">
    <property type="term" value="P:signal transduction"/>
    <property type="evidence" value="ECO:0007669"/>
    <property type="project" value="UniProtKB-KW"/>
</dbReference>
<gene>
    <name evidence="9" type="primary">tap</name>
    <name evidence="9" type="ORF">NNJEOMEG_01427</name>
</gene>
<dbReference type="Gene3D" id="6.10.340.10">
    <property type="match status" value="1"/>
</dbReference>
<comment type="similarity">
    <text evidence="2">Belongs to the methyl-accepting chemotaxis (MCP) protein family.</text>
</comment>
<dbReference type="InterPro" id="IPR024478">
    <property type="entry name" value="HlyB_4HB_MCP"/>
</dbReference>